<protein>
    <submittedName>
        <fullName evidence="1">Uncharacterized protein</fullName>
    </submittedName>
</protein>
<evidence type="ECO:0000313" key="2">
    <source>
        <dbReference type="Proteomes" id="UP000805649"/>
    </source>
</evidence>
<keyword evidence="2" id="KW-1185">Reference proteome</keyword>
<evidence type="ECO:0000313" key="1">
    <source>
        <dbReference type="EMBL" id="KAL0939602.1"/>
    </source>
</evidence>
<dbReference type="EMBL" id="VUJX02000003">
    <property type="protein sequence ID" value="KAL0939602.1"/>
    <property type="molecule type" value="Genomic_DNA"/>
</dbReference>
<gene>
    <name evidence="1" type="ORF">CTRU02_206212</name>
</gene>
<dbReference type="Proteomes" id="UP000805649">
    <property type="component" value="Unassembled WGS sequence"/>
</dbReference>
<proteinExistence type="predicted"/>
<reference evidence="1 2" key="1">
    <citation type="journal article" date="2020" name="Phytopathology">
        <title>Genome Sequence Resources of Colletotrichum truncatum, C. plurivorum, C. musicola, and C. sojae: Four Species Pathogenic to Soybean (Glycine max).</title>
        <authorList>
            <person name="Rogerio F."/>
            <person name="Boufleur T.R."/>
            <person name="Ciampi-Guillardi M."/>
            <person name="Sukno S.A."/>
            <person name="Thon M.R."/>
            <person name="Massola Junior N.S."/>
            <person name="Baroncelli R."/>
        </authorList>
    </citation>
    <scope>NUCLEOTIDE SEQUENCE [LARGE SCALE GENOMIC DNA]</scope>
    <source>
        <strain evidence="1 2">CMES1059</strain>
    </source>
</reference>
<organism evidence="1 2">
    <name type="scientific">Colletotrichum truncatum</name>
    <name type="common">Anthracnose fungus</name>
    <name type="synonym">Colletotrichum capsici</name>
    <dbReference type="NCBI Taxonomy" id="5467"/>
    <lineage>
        <taxon>Eukaryota</taxon>
        <taxon>Fungi</taxon>
        <taxon>Dikarya</taxon>
        <taxon>Ascomycota</taxon>
        <taxon>Pezizomycotina</taxon>
        <taxon>Sordariomycetes</taxon>
        <taxon>Hypocreomycetidae</taxon>
        <taxon>Glomerellales</taxon>
        <taxon>Glomerellaceae</taxon>
        <taxon>Colletotrichum</taxon>
        <taxon>Colletotrichum truncatum species complex</taxon>
    </lineage>
</organism>
<comment type="caution">
    <text evidence="1">The sequence shown here is derived from an EMBL/GenBank/DDBJ whole genome shotgun (WGS) entry which is preliminary data.</text>
</comment>
<name>A0ACC3Z6B5_COLTU</name>
<sequence length="249" mass="28793">MPAPTPSSEALSLLWRLQGPLEESIFVVQNWDTRNPPREPYATRDSAGNLTWHAISQASLAEPKIKSISIHVDVLERWQREWIEWHERHASPEDDHCIFGELPDDELYKSEGDDEEDEDDDDDSEGELLRCCDTERPKRALPLGIKASNMRYITIHDYISTLHPWLMGLREDIAKADNLLGDRKPEEYENLVVDISNPHCLTVMDDKRFLGTRYTGAPVPIDTSQEYMDWFNKVLVRDRPNWGTPISRP</sequence>
<accession>A0ACC3Z6B5</accession>